<evidence type="ECO:0000256" key="1">
    <source>
        <dbReference type="SAM" id="Coils"/>
    </source>
</evidence>
<keyword evidence="1" id="KW-0175">Coiled coil</keyword>
<name>A0A8T3BQ90_DENNO</name>
<dbReference type="AlphaFoldDB" id="A0A8T3BQ90"/>
<dbReference type="Proteomes" id="UP000829196">
    <property type="component" value="Unassembled WGS sequence"/>
</dbReference>
<reference evidence="2" key="1">
    <citation type="journal article" date="2022" name="Front. Genet.">
        <title>Chromosome-Scale Assembly of the Dendrobium nobile Genome Provides Insights Into the Molecular Mechanism of the Biosynthesis of the Medicinal Active Ingredient of Dendrobium.</title>
        <authorList>
            <person name="Xu Q."/>
            <person name="Niu S.-C."/>
            <person name="Li K.-L."/>
            <person name="Zheng P.-J."/>
            <person name="Zhang X.-J."/>
            <person name="Jia Y."/>
            <person name="Liu Y."/>
            <person name="Niu Y.-X."/>
            <person name="Yu L.-H."/>
            <person name="Chen D.-F."/>
            <person name="Zhang G.-Q."/>
        </authorList>
    </citation>
    <scope>NUCLEOTIDE SEQUENCE</scope>
    <source>
        <tissue evidence="2">Leaf</tissue>
    </source>
</reference>
<dbReference type="PANTHER" id="PTHR13554">
    <property type="entry name" value="26S PROTEASOME NON-ATPASE REGULATORY SUBUNIT 5-RELATED"/>
    <property type="match status" value="1"/>
</dbReference>
<dbReference type="SMR" id="A0A8T3BQ90"/>
<feature type="coiled-coil region" evidence="1">
    <location>
        <begin position="149"/>
        <end position="176"/>
    </location>
</feature>
<dbReference type="PANTHER" id="PTHR13554:SF10">
    <property type="entry name" value="26S PROTEASOME NON-ATPASE REGULATORY SUBUNIT 5"/>
    <property type="match status" value="1"/>
</dbReference>
<dbReference type="GO" id="GO:0005829">
    <property type="term" value="C:cytosol"/>
    <property type="evidence" value="ECO:0007669"/>
    <property type="project" value="TreeGrafter"/>
</dbReference>
<gene>
    <name evidence="2" type="ORF">KFK09_009255</name>
</gene>
<keyword evidence="3" id="KW-1185">Reference proteome</keyword>
<dbReference type="InterPro" id="IPR019538">
    <property type="entry name" value="PSMD5"/>
</dbReference>
<comment type="caution">
    <text evidence="2">The sequence shown here is derived from an EMBL/GenBank/DDBJ whole genome shotgun (WGS) entry which is preliminary data.</text>
</comment>
<protein>
    <submittedName>
        <fullName evidence="2">Uncharacterized protein</fullName>
    </submittedName>
</protein>
<evidence type="ECO:0000313" key="3">
    <source>
        <dbReference type="Proteomes" id="UP000829196"/>
    </source>
</evidence>
<dbReference type="EMBL" id="JAGYWB010000007">
    <property type="protein sequence ID" value="KAI0516578.1"/>
    <property type="molecule type" value="Genomic_DNA"/>
</dbReference>
<proteinExistence type="predicted"/>
<dbReference type="OrthoDB" id="10250600at2759"/>
<organism evidence="2 3">
    <name type="scientific">Dendrobium nobile</name>
    <name type="common">Orchid</name>
    <dbReference type="NCBI Taxonomy" id="94219"/>
    <lineage>
        <taxon>Eukaryota</taxon>
        <taxon>Viridiplantae</taxon>
        <taxon>Streptophyta</taxon>
        <taxon>Embryophyta</taxon>
        <taxon>Tracheophyta</taxon>
        <taxon>Spermatophyta</taxon>
        <taxon>Magnoliopsida</taxon>
        <taxon>Liliopsida</taxon>
        <taxon>Asparagales</taxon>
        <taxon>Orchidaceae</taxon>
        <taxon>Epidendroideae</taxon>
        <taxon>Malaxideae</taxon>
        <taxon>Dendrobiinae</taxon>
        <taxon>Dendrobium</taxon>
    </lineage>
</organism>
<evidence type="ECO:0000313" key="2">
    <source>
        <dbReference type="EMBL" id="KAI0516578.1"/>
    </source>
</evidence>
<accession>A0A8T3BQ90</accession>
<sequence>MTFYCSHSSSLCGALAKNCAVSMDSGSTPDLASIFNAASEFASYPGVVNEAAAKEFVDRYPLHVLLRVLQMEVDEPRLKETIVACLERISRTRYGSSTLLQCVFSQQETIKQKESEFQQDKSHFEEFIQRNTQKMNAIREMTIKHEKKCISQREQIKSLEEQVKNLNSLLKDSKEKLKTDTELFDSFVASASEL</sequence>
<dbReference type="GO" id="GO:0043248">
    <property type="term" value="P:proteasome assembly"/>
    <property type="evidence" value="ECO:0007669"/>
    <property type="project" value="InterPro"/>
</dbReference>